<dbReference type="FunFam" id="1.20.120.350:FF:000054">
    <property type="entry name" value="voltage-gated hydrogen channel 1"/>
    <property type="match status" value="1"/>
</dbReference>
<feature type="transmembrane region" description="Helical" evidence="14">
    <location>
        <begin position="128"/>
        <end position="147"/>
    </location>
</feature>
<evidence type="ECO:0000256" key="5">
    <source>
        <dbReference type="ARBA" id="ARBA00022692"/>
    </source>
</evidence>
<dbReference type="AlphaFoldDB" id="A0A5C6MMM2"/>
<dbReference type="GO" id="GO:0030171">
    <property type="term" value="F:voltage-gated proton channel activity"/>
    <property type="evidence" value="ECO:0007669"/>
    <property type="project" value="InterPro"/>
</dbReference>
<gene>
    <name evidence="16" type="ORF">D4764_09G0009280</name>
</gene>
<sequence>MAQYLRFFTTVGDEQPAQLEEEELHVNSEELSSATGQYSTARTFRESLKRLYCSDRFQVLVVCLVILDAIFVLVELLLDLSIIKLDHGNVIPEVFHYLSLALVTFFVVELVGKLFAFRKEFFDHKFEVFDGLVVVVSFVLDVAFIFREDAFDGIGLLILLRLWRVARIINGILVSVKTREQQKLHKLKESYDHLVQRVTELQELADKLEQEKQRLQALLKKHSIEF</sequence>
<dbReference type="Gene3D" id="1.20.120.350">
    <property type="entry name" value="Voltage-gated potassium channels. Chain C"/>
    <property type="match status" value="1"/>
</dbReference>
<dbReference type="Pfam" id="PF00520">
    <property type="entry name" value="Ion_trans"/>
    <property type="match status" value="1"/>
</dbReference>
<dbReference type="GO" id="GO:0005886">
    <property type="term" value="C:plasma membrane"/>
    <property type="evidence" value="ECO:0007669"/>
    <property type="project" value="UniProtKB-SubCell"/>
</dbReference>
<dbReference type="GO" id="GO:0010043">
    <property type="term" value="P:response to zinc ion"/>
    <property type="evidence" value="ECO:0007669"/>
    <property type="project" value="UniProtKB-ARBA"/>
</dbReference>
<keyword evidence="5 14" id="KW-0812">Transmembrane</keyword>
<proteinExistence type="predicted"/>
<keyword evidence="10 14" id="KW-0472">Membrane</keyword>
<keyword evidence="7 14" id="KW-1133">Transmembrane helix</keyword>
<comment type="subcellular location">
    <subcellularLocation>
        <location evidence="1">Cell membrane</location>
        <topology evidence="1">Multi-pass membrane protein</topology>
    </subcellularLocation>
</comment>
<evidence type="ECO:0000256" key="13">
    <source>
        <dbReference type="SAM" id="Coils"/>
    </source>
</evidence>
<accession>A0A5C6MMM2</accession>
<evidence type="ECO:0000259" key="15">
    <source>
        <dbReference type="Pfam" id="PF00520"/>
    </source>
</evidence>
<organism evidence="16 17">
    <name type="scientific">Takifugu flavidus</name>
    <name type="common">sansaifugu</name>
    <dbReference type="NCBI Taxonomy" id="433684"/>
    <lineage>
        <taxon>Eukaryota</taxon>
        <taxon>Metazoa</taxon>
        <taxon>Chordata</taxon>
        <taxon>Craniata</taxon>
        <taxon>Vertebrata</taxon>
        <taxon>Euteleostomi</taxon>
        <taxon>Actinopterygii</taxon>
        <taxon>Neopterygii</taxon>
        <taxon>Teleostei</taxon>
        <taxon>Neoteleostei</taxon>
        <taxon>Acanthomorphata</taxon>
        <taxon>Eupercaria</taxon>
        <taxon>Tetraodontiformes</taxon>
        <taxon>Tetradontoidea</taxon>
        <taxon>Tetraodontidae</taxon>
        <taxon>Takifugu</taxon>
    </lineage>
</organism>
<evidence type="ECO:0000256" key="14">
    <source>
        <dbReference type="SAM" id="Phobius"/>
    </source>
</evidence>
<feature type="coiled-coil region" evidence="13">
    <location>
        <begin position="177"/>
        <end position="225"/>
    </location>
</feature>
<name>A0A5C6MMM2_9TELE</name>
<keyword evidence="8 13" id="KW-0175">Coiled coil</keyword>
<dbReference type="PANTHER" id="PTHR46480:SF1">
    <property type="entry name" value="VOLTAGE-GATED HYDROGEN CHANNEL 1"/>
    <property type="match status" value="1"/>
</dbReference>
<evidence type="ECO:0000256" key="7">
    <source>
        <dbReference type="ARBA" id="ARBA00022989"/>
    </source>
</evidence>
<feature type="domain" description="Ion transport" evidence="15">
    <location>
        <begin position="57"/>
        <end position="170"/>
    </location>
</feature>
<evidence type="ECO:0000313" key="16">
    <source>
        <dbReference type="EMBL" id="TWW55878.1"/>
    </source>
</evidence>
<evidence type="ECO:0000256" key="4">
    <source>
        <dbReference type="ARBA" id="ARBA00022475"/>
    </source>
</evidence>
<keyword evidence="11" id="KW-0407">Ion channel</keyword>
<evidence type="ECO:0000256" key="11">
    <source>
        <dbReference type="ARBA" id="ARBA00023303"/>
    </source>
</evidence>
<dbReference type="GO" id="GO:0034702">
    <property type="term" value="C:monoatomic ion channel complex"/>
    <property type="evidence" value="ECO:0007669"/>
    <property type="project" value="UniProtKB-KW"/>
</dbReference>
<evidence type="ECO:0000256" key="3">
    <source>
        <dbReference type="ARBA" id="ARBA00022448"/>
    </source>
</evidence>
<evidence type="ECO:0000313" key="17">
    <source>
        <dbReference type="Proteomes" id="UP000324091"/>
    </source>
</evidence>
<dbReference type="EMBL" id="RHFK02000022">
    <property type="protein sequence ID" value="TWW55878.1"/>
    <property type="molecule type" value="Genomic_DNA"/>
</dbReference>
<evidence type="ECO:0000256" key="10">
    <source>
        <dbReference type="ARBA" id="ARBA00023136"/>
    </source>
</evidence>
<evidence type="ECO:0000256" key="8">
    <source>
        <dbReference type="ARBA" id="ARBA00023054"/>
    </source>
</evidence>
<evidence type="ECO:0000256" key="6">
    <source>
        <dbReference type="ARBA" id="ARBA00022882"/>
    </source>
</evidence>
<dbReference type="InterPro" id="IPR027359">
    <property type="entry name" value="Volt_channel_dom_sf"/>
</dbReference>
<keyword evidence="9" id="KW-0406">Ion transport</keyword>
<feature type="transmembrane region" description="Helical" evidence="14">
    <location>
        <begin position="95"/>
        <end position="116"/>
    </location>
</feature>
<reference evidence="16 17" key="1">
    <citation type="submission" date="2019-04" db="EMBL/GenBank/DDBJ databases">
        <title>Chromosome genome assembly for Takifugu flavidus.</title>
        <authorList>
            <person name="Xiao S."/>
        </authorList>
    </citation>
    <scope>NUCLEOTIDE SEQUENCE [LARGE SCALE GENOMIC DNA]</scope>
    <source>
        <strain evidence="16">HTHZ2018</strain>
        <tissue evidence="16">Muscle</tissue>
    </source>
</reference>
<dbReference type="Proteomes" id="UP000324091">
    <property type="component" value="Chromosome 9"/>
</dbReference>
<dbReference type="SUPFAM" id="SSF81324">
    <property type="entry name" value="Voltage-gated potassium channels"/>
    <property type="match status" value="1"/>
</dbReference>
<dbReference type="PANTHER" id="PTHR46480">
    <property type="entry name" value="F20B24.22"/>
    <property type="match status" value="1"/>
</dbReference>
<evidence type="ECO:0000256" key="2">
    <source>
        <dbReference type="ARBA" id="ARBA00015897"/>
    </source>
</evidence>
<keyword evidence="17" id="KW-1185">Reference proteome</keyword>
<protein>
    <recommendedName>
        <fullName evidence="2">Voltage-gated hydrogen channel 1</fullName>
    </recommendedName>
    <alternativeName>
        <fullName evidence="12">Hydrogen voltage-gated channel 1</fullName>
    </alternativeName>
</protein>
<dbReference type="InterPro" id="IPR005821">
    <property type="entry name" value="Ion_trans_dom"/>
</dbReference>
<evidence type="ECO:0000256" key="1">
    <source>
        <dbReference type="ARBA" id="ARBA00004651"/>
    </source>
</evidence>
<comment type="caution">
    <text evidence="16">The sequence shown here is derived from an EMBL/GenBank/DDBJ whole genome shotgun (WGS) entry which is preliminary data.</text>
</comment>
<evidence type="ECO:0000256" key="12">
    <source>
        <dbReference type="ARBA" id="ARBA00031989"/>
    </source>
</evidence>
<feature type="transmembrane region" description="Helical" evidence="14">
    <location>
        <begin position="59"/>
        <end position="83"/>
    </location>
</feature>
<dbReference type="InterPro" id="IPR031846">
    <property type="entry name" value="Hvcn1"/>
</dbReference>
<keyword evidence="4" id="KW-1003">Cell membrane</keyword>
<evidence type="ECO:0000256" key="9">
    <source>
        <dbReference type="ARBA" id="ARBA00023065"/>
    </source>
</evidence>
<keyword evidence="3" id="KW-0813">Transport</keyword>
<dbReference type="Gene3D" id="1.20.5.170">
    <property type="match status" value="1"/>
</dbReference>
<keyword evidence="6" id="KW-0851">Voltage-gated channel</keyword>